<evidence type="ECO:0000256" key="1">
    <source>
        <dbReference type="SAM" id="Coils"/>
    </source>
</evidence>
<feature type="compositionally biased region" description="Polar residues" evidence="2">
    <location>
        <begin position="1"/>
        <end position="11"/>
    </location>
</feature>
<accession>A0ABD3WMR9</accession>
<feature type="coiled-coil region" evidence="1">
    <location>
        <begin position="270"/>
        <end position="304"/>
    </location>
</feature>
<gene>
    <name evidence="3" type="ORF">ACJMK2_036890</name>
</gene>
<organism evidence="3 4">
    <name type="scientific">Sinanodonta woodiana</name>
    <name type="common">Chinese pond mussel</name>
    <name type="synonym">Anodonta woodiana</name>
    <dbReference type="NCBI Taxonomy" id="1069815"/>
    <lineage>
        <taxon>Eukaryota</taxon>
        <taxon>Metazoa</taxon>
        <taxon>Spiralia</taxon>
        <taxon>Lophotrochozoa</taxon>
        <taxon>Mollusca</taxon>
        <taxon>Bivalvia</taxon>
        <taxon>Autobranchia</taxon>
        <taxon>Heteroconchia</taxon>
        <taxon>Palaeoheterodonta</taxon>
        <taxon>Unionida</taxon>
        <taxon>Unionoidea</taxon>
        <taxon>Unionidae</taxon>
        <taxon>Unioninae</taxon>
        <taxon>Sinanodonta</taxon>
    </lineage>
</organism>
<feature type="compositionally biased region" description="Basic and acidic residues" evidence="2">
    <location>
        <begin position="59"/>
        <end position="75"/>
    </location>
</feature>
<evidence type="ECO:0008006" key="5">
    <source>
        <dbReference type="Google" id="ProtNLM"/>
    </source>
</evidence>
<evidence type="ECO:0000313" key="3">
    <source>
        <dbReference type="EMBL" id="KAL3873805.1"/>
    </source>
</evidence>
<sequence length="525" mass="58253">MAEATTASHNIDSIHYHRRIDRTPEKDFDKRPEEDKKRTAMFRASVEGAIKKVTALKDKLEESPEKAAKSTESKETQASLSFMSISSPLTGYYGHAFGTHPFAQYVGSPYSALLNSTSASSVSSPPQCNANPGMLNSSHPFLTSVHNSFSQTSPTQTSLSTSTAGTSPQKGLSDTSHEKLGTNLEPSASGAAFTDSGLGASSTRFSSVLSPLRPLGLVPYTLPYINPFMPDPMLSWATRFPPETSGNMDQSRQMGVPEQSRQIGILLSEIDTQKVENKKLSEKLAGSERELETLRLMMKTKELEVQSQGSVPAKAAGMGFLDMNLDESMEDEELDREGIEQMLMHIDSPAASDADCINLVQHIEAIKQHRQEVTNEEMHVIMEQRDAALAKAKLATLQQERDMAIAKCRQLEDKIQALCIYYSLHKSLPTENSQREQARNTGQAYESQLKPSSSLEVEMAQKENNRLVAALRTAVIEKKQLEENLKTVQTALNDNKEEKEKLQHLVSVLRRKLNELNNHAEKEWE</sequence>
<dbReference type="Proteomes" id="UP001634394">
    <property type="component" value="Unassembled WGS sequence"/>
</dbReference>
<feature type="compositionally biased region" description="Basic and acidic residues" evidence="2">
    <location>
        <begin position="21"/>
        <end position="38"/>
    </location>
</feature>
<keyword evidence="4" id="KW-1185">Reference proteome</keyword>
<feature type="coiled-coil region" evidence="1">
    <location>
        <begin position="387"/>
        <end position="414"/>
    </location>
</feature>
<proteinExistence type="predicted"/>
<dbReference type="AlphaFoldDB" id="A0ABD3WMR9"/>
<feature type="compositionally biased region" description="Polar residues" evidence="2">
    <location>
        <begin position="439"/>
        <end position="454"/>
    </location>
</feature>
<dbReference type="PANTHER" id="PTHR22089">
    <property type="entry name" value="MIRROR-IMAGE POLYDACTYLY GENE 1 PROTEIN"/>
    <property type="match status" value="1"/>
</dbReference>
<feature type="region of interest" description="Disordered" evidence="2">
    <location>
        <begin position="145"/>
        <end position="188"/>
    </location>
</feature>
<dbReference type="PANTHER" id="PTHR22089:SF2">
    <property type="entry name" value="MIRROR-IMAGE POLYDACTYLY GENE 1 PROTEIN"/>
    <property type="match status" value="1"/>
</dbReference>
<name>A0ABD3WMR9_SINWO</name>
<feature type="coiled-coil region" evidence="1">
    <location>
        <begin position="464"/>
        <end position="519"/>
    </location>
</feature>
<evidence type="ECO:0000256" key="2">
    <source>
        <dbReference type="SAM" id="MobiDB-lite"/>
    </source>
</evidence>
<keyword evidence="1" id="KW-0175">Coiled coil</keyword>
<evidence type="ECO:0000313" key="4">
    <source>
        <dbReference type="Proteomes" id="UP001634394"/>
    </source>
</evidence>
<reference evidence="3 4" key="1">
    <citation type="submission" date="2024-11" db="EMBL/GenBank/DDBJ databases">
        <title>Chromosome-level genome assembly of the freshwater bivalve Anodonta woodiana.</title>
        <authorList>
            <person name="Chen X."/>
        </authorList>
    </citation>
    <scope>NUCLEOTIDE SEQUENCE [LARGE SCALE GENOMIC DNA]</scope>
    <source>
        <strain evidence="3">MN2024</strain>
        <tissue evidence="3">Gills</tissue>
    </source>
</reference>
<feature type="region of interest" description="Disordered" evidence="2">
    <location>
        <begin position="59"/>
        <end position="78"/>
    </location>
</feature>
<feature type="region of interest" description="Disordered" evidence="2">
    <location>
        <begin position="430"/>
        <end position="454"/>
    </location>
</feature>
<comment type="caution">
    <text evidence="3">The sequence shown here is derived from an EMBL/GenBank/DDBJ whole genome shotgun (WGS) entry which is preliminary data.</text>
</comment>
<protein>
    <recommendedName>
        <fullName evidence="5">Mirror-image polydactyly 1</fullName>
    </recommendedName>
</protein>
<feature type="region of interest" description="Disordered" evidence="2">
    <location>
        <begin position="116"/>
        <end position="135"/>
    </location>
</feature>
<feature type="region of interest" description="Disordered" evidence="2">
    <location>
        <begin position="1"/>
        <end position="39"/>
    </location>
</feature>
<dbReference type="EMBL" id="JBJQND010000006">
    <property type="protein sequence ID" value="KAL3873805.1"/>
    <property type="molecule type" value="Genomic_DNA"/>
</dbReference>
<feature type="compositionally biased region" description="Polar residues" evidence="2">
    <location>
        <begin position="125"/>
        <end position="135"/>
    </location>
</feature>
<feature type="compositionally biased region" description="Polar residues" evidence="2">
    <location>
        <begin position="164"/>
        <end position="174"/>
    </location>
</feature>
<dbReference type="InterPro" id="IPR026175">
    <property type="entry name" value="MIPOL1"/>
</dbReference>
<feature type="compositionally biased region" description="Low complexity" evidence="2">
    <location>
        <begin position="150"/>
        <end position="163"/>
    </location>
</feature>